<dbReference type="RefSeq" id="WP_218093745.1">
    <property type="nucleotide sequence ID" value="NZ_CAJVAS010000019.1"/>
</dbReference>
<dbReference type="GO" id="GO:0003700">
    <property type="term" value="F:DNA-binding transcription factor activity"/>
    <property type="evidence" value="ECO:0007669"/>
    <property type="project" value="InterPro"/>
</dbReference>
<feature type="compositionally biased region" description="Low complexity" evidence="2">
    <location>
        <begin position="158"/>
        <end position="174"/>
    </location>
</feature>
<feature type="transmembrane region" description="Helical" evidence="3">
    <location>
        <begin position="300"/>
        <end position="322"/>
    </location>
</feature>
<feature type="domain" description="HTH araC/xylS-type" evidence="4">
    <location>
        <begin position="670"/>
        <end position="768"/>
    </location>
</feature>
<dbReference type="EMBL" id="CAJVAS010000019">
    <property type="protein sequence ID" value="CAG7639165.1"/>
    <property type="molecule type" value="Genomic_DNA"/>
</dbReference>
<reference evidence="5" key="1">
    <citation type="submission" date="2021-06" db="EMBL/GenBank/DDBJ databases">
        <authorList>
            <person name="Criscuolo A."/>
        </authorList>
    </citation>
    <scope>NUCLEOTIDE SEQUENCE</scope>
    <source>
        <strain evidence="5">CIP111600</strain>
    </source>
</reference>
<evidence type="ECO:0000313" key="5">
    <source>
        <dbReference type="EMBL" id="CAG7639165.1"/>
    </source>
</evidence>
<evidence type="ECO:0000256" key="3">
    <source>
        <dbReference type="SAM" id="Phobius"/>
    </source>
</evidence>
<evidence type="ECO:0000256" key="1">
    <source>
        <dbReference type="ARBA" id="ARBA00023125"/>
    </source>
</evidence>
<dbReference type="PANTHER" id="PTHR43280:SF10">
    <property type="entry name" value="REGULATORY PROTEIN POCR"/>
    <property type="match status" value="1"/>
</dbReference>
<dbReference type="InterPro" id="IPR041522">
    <property type="entry name" value="CdaR_GGDEF"/>
</dbReference>
<accession>A0A916K3J1</accession>
<dbReference type="GO" id="GO:0043565">
    <property type="term" value="F:sequence-specific DNA binding"/>
    <property type="evidence" value="ECO:0007669"/>
    <property type="project" value="InterPro"/>
</dbReference>
<dbReference type="PANTHER" id="PTHR43280">
    <property type="entry name" value="ARAC-FAMILY TRANSCRIPTIONAL REGULATOR"/>
    <property type="match status" value="1"/>
</dbReference>
<organism evidence="5 6">
    <name type="scientific">Paenibacillus solanacearum</name>
    <dbReference type="NCBI Taxonomy" id="2048548"/>
    <lineage>
        <taxon>Bacteria</taxon>
        <taxon>Bacillati</taxon>
        <taxon>Bacillota</taxon>
        <taxon>Bacilli</taxon>
        <taxon>Bacillales</taxon>
        <taxon>Paenibacillaceae</taxon>
        <taxon>Paenibacillus</taxon>
    </lineage>
</organism>
<evidence type="ECO:0000313" key="6">
    <source>
        <dbReference type="Proteomes" id="UP000693672"/>
    </source>
</evidence>
<evidence type="ECO:0000256" key="2">
    <source>
        <dbReference type="SAM" id="MobiDB-lite"/>
    </source>
</evidence>
<dbReference type="Pfam" id="PF12833">
    <property type="entry name" value="HTH_18"/>
    <property type="match status" value="1"/>
</dbReference>
<dbReference type="Proteomes" id="UP000693672">
    <property type="component" value="Unassembled WGS sequence"/>
</dbReference>
<dbReference type="InterPro" id="IPR018060">
    <property type="entry name" value="HTH_AraC"/>
</dbReference>
<keyword evidence="1" id="KW-0238">DNA-binding</keyword>
<keyword evidence="3" id="KW-1133">Transmembrane helix</keyword>
<evidence type="ECO:0000259" key="4">
    <source>
        <dbReference type="PROSITE" id="PS01124"/>
    </source>
</evidence>
<name>A0A916K3J1_9BACL</name>
<keyword evidence="3" id="KW-0472">Membrane</keyword>
<comment type="caution">
    <text evidence="5">The sequence shown here is derived from an EMBL/GenBank/DDBJ whole genome shotgun (WGS) entry which is preliminary data.</text>
</comment>
<keyword evidence="6" id="KW-1185">Reference proteome</keyword>
<gene>
    <name evidence="5" type="primary">yesS_7</name>
    <name evidence="5" type="ORF">PAESOLCIP111_04016</name>
</gene>
<dbReference type="PROSITE" id="PS01124">
    <property type="entry name" value="HTH_ARAC_FAMILY_2"/>
    <property type="match status" value="1"/>
</dbReference>
<feature type="region of interest" description="Disordered" evidence="2">
    <location>
        <begin position="158"/>
        <end position="177"/>
    </location>
</feature>
<dbReference type="AlphaFoldDB" id="A0A916K3J1"/>
<dbReference type="SMART" id="SM00342">
    <property type="entry name" value="HTH_ARAC"/>
    <property type="match status" value="1"/>
</dbReference>
<dbReference type="Pfam" id="PF17853">
    <property type="entry name" value="GGDEF_2"/>
    <property type="match status" value="1"/>
</dbReference>
<protein>
    <submittedName>
        <fullName evidence="5">HTH-type transcriptional regulator YesS</fullName>
    </submittedName>
</protein>
<keyword evidence="3" id="KW-0812">Transmembrane</keyword>
<proteinExistence type="predicted"/>
<sequence>MPKYLQRLLLFSLLLGAIPVISLGVISYYIAKGDIETKVKEGNMQVLLQTQMRVEQVMKTLELTSIQYVNSALVTSSIAEQLTIDDFPKIRDLSKGLYNLQTVAGISDAYLISFDKDWAVSFKTFGTLTGSAEASTFQSYAKHQNSLFWVTSGANAKPSPAESTAAEPASEESPVTPQNTTRMVYKIPVVPTTSQPKGLLVVEMQNNQISNLLTQNNNLGDSYVLDRKGSNFLSNASADKYGEINAMVMERVKQEPQSSGFFNAYAGKKEFGVTYKQAYNGWMYISVVSIGDITAQSRKIAWITFIVCSVIFIFVGLAAFYGSRRMYSPIKRLFEFTKDIEVEGASSKDEFSSIEQRFRTLFSTEKQLQQQVKGHFVQLKEFFMLKLFTGQVSDAEFARRSDIFGFPSEWKHLGVLTLQIDSLHGTRYREHDRELLLFAINNIVGELIPAERRFSPLLHDQSQVTLLISESESEADVKRELYEAAESIKRKVYEFLQLPVSLGISRPFAKLGEAVRAHGEGLEALKSRINLGSEIIVHYDDIEAGKKGLEAAVYMQLKMHEDQVVGAMKLGDMNRVNEQFDKYMAAIVAKEVHANDYPVLMMQLISKIMQLVQEQGGQVKTVLGDRATMEHFMKLGTMEDIADWFRNDLFKPVNAFLNTQAESQYIDIAGQMVKLIHERFDQDISLESCAQTLNFHPVYLSRVFKKEIGINFSEYLADYRMNTAKQWLENTSWKISEIAEKLSYTNTTAFIRTFRKIVGTTPGQYREDHKRQ</sequence>